<dbReference type="GO" id="GO:0009706">
    <property type="term" value="C:chloroplast inner membrane"/>
    <property type="evidence" value="ECO:0007669"/>
    <property type="project" value="UniProtKB-SubCell"/>
</dbReference>
<dbReference type="RefSeq" id="XP_023005740.1">
    <property type="nucleotide sequence ID" value="XM_023149972.1"/>
</dbReference>
<evidence type="ECO:0000313" key="8">
    <source>
        <dbReference type="Proteomes" id="UP000504608"/>
    </source>
</evidence>
<dbReference type="PANTHER" id="PTHR33510:SF5">
    <property type="entry name" value="PROTEIN TIC 20-II, CHLOROPLASTIC"/>
    <property type="match status" value="1"/>
</dbReference>
<evidence type="ECO:0000256" key="7">
    <source>
        <dbReference type="RuleBase" id="RU367003"/>
    </source>
</evidence>
<gene>
    <name evidence="9 10" type="primary">LOC111498634</name>
</gene>
<feature type="transmembrane region" description="Helical" evidence="7">
    <location>
        <begin position="103"/>
        <end position="128"/>
    </location>
</feature>
<evidence type="ECO:0000256" key="1">
    <source>
        <dbReference type="ARBA" id="ARBA00004478"/>
    </source>
</evidence>
<dbReference type="Pfam" id="PF16166">
    <property type="entry name" value="TIC20"/>
    <property type="match status" value="1"/>
</dbReference>
<dbReference type="AlphaFoldDB" id="A0A6J1KY86"/>
<sequence>MKNEAVEMASTFIPLLNLPTHTAIKATLIPHLSVLKSRHRSSLPLLSSKPAKSVAVRMSYNPTPATDRLISAVAYTLPFFNSLQYGRFLFTQYPVLGLAFEPILPILGLYRSIPHSSFIAFFALYLGVVRNPNFNRYVRFNSMQAVTLDVLLAVPLLIQRILSPGSGGLGFQIMVWGHNGLFLFSVLCFVYSLASCLLGRTPHLPLVADAAGRQI</sequence>
<dbReference type="RefSeq" id="XP_023005732.1">
    <property type="nucleotide sequence ID" value="XM_023149964.1"/>
</dbReference>
<keyword evidence="8" id="KW-1185">Reference proteome</keyword>
<proteinExistence type="inferred from homology"/>
<evidence type="ECO:0000313" key="9">
    <source>
        <dbReference type="RefSeq" id="XP_023005732.1"/>
    </source>
</evidence>
<dbReference type="PANTHER" id="PTHR33510">
    <property type="entry name" value="PROTEIN TIC 20-II, CHLOROPLASTIC"/>
    <property type="match status" value="1"/>
</dbReference>
<evidence type="ECO:0000256" key="3">
    <source>
        <dbReference type="ARBA" id="ARBA00022692"/>
    </source>
</evidence>
<dbReference type="GeneID" id="111498634"/>
<dbReference type="OrthoDB" id="414558at2759"/>
<keyword evidence="6 7" id="KW-0472">Membrane</keyword>
<comment type="function">
    <text evidence="7">Involved in protein precursor import into chloroplasts.</text>
</comment>
<feature type="transmembrane region" description="Helical" evidence="7">
    <location>
        <begin position="140"/>
        <end position="161"/>
    </location>
</feature>
<dbReference type="InterPro" id="IPR005691">
    <property type="entry name" value="Tic20"/>
</dbReference>
<comment type="caution">
    <text evidence="7">Lacks conserved residue(s) required for the propagation of feature annotation.</text>
</comment>
<evidence type="ECO:0000256" key="5">
    <source>
        <dbReference type="ARBA" id="ARBA00022989"/>
    </source>
</evidence>
<name>A0A6J1KY86_CUCMA</name>
<keyword evidence="7" id="KW-0150">Chloroplast</keyword>
<keyword evidence="7" id="KW-0934">Plastid</keyword>
<reference evidence="9 10" key="1">
    <citation type="submission" date="2025-04" db="UniProtKB">
        <authorList>
            <consortium name="RefSeq"/>
        </authorList>
    </citation>
    <scope>IDENTIFICATION</scope>
    <source>
        <tissue evidence="9 10">Young leaves</tissue>
    </source>
</reference>
<comment type="similarity">
    <text evidence="2 7">Belongs to the Tic20 family.</text>
</comment>
<dbReference type="KEGG" id="cmax:111498634"/>
<accession>A0A6J1KY86</accession>
<evidence type="ECO:0000256" key="6">
    <source>
        <dbReference type="ARBA" id="ARBA00023136"/>
    </source>
</evidence>
<keyword evidence="3 7" id="KW-0812">Transmembrane</keyword>
<keyword evidence="4" id="KW-1001">Plastid inner membrane</keyword>
<evidence type="ECO:0000256" key="2">
    <source>
        <dbReference type="ARBA" id="ARBA00009596"/>
    </source>
</evidence>
<evidence type="ECO:0000313" key="10">
    <source>
        <dbReference type="RefSeq" id="XP_023005740.1"/>
    </source>
</evidence>
<keyword evidence="5 7" id="KW-1133">Transmembrane helix</keyword>
<evidence type="ECO:0000256" key="4">
    <source>
        <dbReference type="ARBA" id="ARBA00022780"/>
    </source>
</evidence>
<protein>
    <recommendedName>
        <fullName evidence="7">Protein TIC 20</fullName>
    </recommendedName>
</protein>
<dbReference type="Proteomes" id="UP000504608">
    <property type="component" value="Unplaced"/>
</dbReference>
<feature type="transmembrane region" description="Helical" evidence="7">
    <location>
        <begin position="173"/>
        <end position="194"/>
    </location>
</feature>
<organism evidence="8 10">
    <name type="scientific">Cucurbita maxima</name>
    <name type="common">Pumpkin</name>
    <name type="synonym">Winter squash</name>
    <dbReference type="NCBI Taxonomy" id="3661"/>
    <lineage>
        <taxon>Eukaryota</taxon>
        <taxon>Viridiplantae</taxon>
        <taxon>Streptophyta</taxon>
        <taxon>Embryophyta</taxon>
        <taxon>Tracheophyta</taxon>
        <taxon>Spermatophyta</taxon>
        <taxon>Magnoliopsida</taxon>
        <taxon>eudicotyledons</taxon>
        <taxon>Gunneridae</taxon>
        <taxon>Pentapetalae</taxon>
        <taxon>rosids</taxon>
        <taxon>fabids</taxon>
        <taxon>Cucurbitales</taxon>
        <taxon>Cucurbitaceae</taxon>
        <taxon>Cucurbiteae</taxon>
        <taxon>Cucurbita</taxon>
    </lineage>
</organism>
<comment type="subcellular location">
    <subcellularLocation>
        <location evidence="1">Plastid</location>
        <location evidence="1">Chloroplast inner membrane</location>
        <topology evidence="1">Multi-pass membrane protein</topology>
    </subcellularLocation>
    <subcellularLocation>
        <location evidence="7">Plastid</location>
        <location evidence="7">Chloroplast membrane</location>
        <topology evidence="7">Multi-pass membrane protein</topology>
    </subcellularLocation>
</comment>